<reference evidence="1" key="1">
    <citation type="journal article" date="2009" name="PLoS Genet.">
        <title>Sequencing, mapping, and analysis of 27,455 maize full-length cDNAs.</title>
        <authorList>
            <person name="Soderlund C."/>
            <person name="Descour A."/>
            <person name="Kudrna D."/>
            <person name="Bomhoff M."/>
            <person name="Boyd L."/>
            <person name="Currie J."/>
            <person name="Angelova A."/>
            <person name="Collura K."/>
            <person name="Wissotski M."/>
            <person name="Ashley E."/>
            <person name="Morrow D."/>
            <person name="Fernandes J."/>
            <person name="Walbot V."/>
            <person name="Yu Y."/>
        </authorList>
    </citation>
    <scope>NUCLEOTIDE SEQUENCE</scope>
    <source>
        <strain evidence="1">B73</strain>
    </source>
</reference>
<evidence type="ECO:0000313" key="1">
    <source>
        <dbReference type="EMBL" id="ACF79753.1"/>
    </source>
</evidence>
<organism evidence="1">
    <name type="scientific">Zea mays</name>
    <name type="common">Maize</name>
    <dbReference type="NCBI Taxonomy" id="4577"/>
    <lineage>
        <taxon>Eukaryota</taxon>
        <taxon>Viridiplantae</taxon>
        <taxon>Streptophyta</taxon>
        <taxon>Embryophyta</taxon>
        <taxon>Tracheophyta</taxon>
        <taxon>Spermatophyta</taxon>
        <taxon>Magnoliopsida</taxon>
        <taxon>Liliopsida</taxon>
        <taxon>Poales</taxon>
        <taxon>Poaceae</taxon>
        <taxon>PACMAD clade</taxon>
        <taxon>Panicoideae</taxon>
        <taxon>Andropogonodae</taxon>
        <taxon>Andropogoneae</taxon>
        <taxon>Tripsacinae</taxon>
        <taxon>Zea</taxon>
    </lineage>
</organism>
<dbReference type="RefSeq" id="NP_001146273.2">
    <property type="nucleotide sequence ID" value="NM_001152801.2"/>
</dbReference>
<dbReference type="GeneID" id="100279848"/>
<accession>B4FCB0</accession>
<dbReference type="OrthoDB" id="2017423at2759"/>
<protein>
    <submittedName>
        <fullName evidence="1">Uncharacterized protein</fullName>
    </submittedName>
</protein>
<dbReference type="AlphaFoldDB" id="B4FCB0"/>
<dbReference type="EMBL" id="BT034748">
    <property type="protein sequence ID" value="ACF79753.1"/>
    <property type="molecule type" value="mRNA"/>
</dbReference>
<sequence length="33" mass="3823">MVLFEKRFRSSAWCCLKRIIYGMEVIGTVQGIS</sequence>
<proteinExistence type="evidence at transcript level"/>
<dbReference type="KEGG" id="zma:100279848"/>
<name>B4FCB0_MAIZE</name>